<dbReference type="GO" id="GO:0005737">
    <property type="term" value="C:cytoplasm"/>
    <property type="evidence" value="ECO:0007669"/>
    <property type="project" value="TreeGrafter"/>
</dbReference>
<dbReference type="AlphaFoldDB" id="A0A0D0ZX09"/>
<dbReference type="EC" id="1.1.1.169" evidence="4 11"/>
<proteinExistence type="inferred from homology"/>
<evidence type="ECO:0000313" key="15">
    <source>
        <dbReference type="Proteomes" id="UP000032250"/>
    </source>
</evidence>
<sequence>MKIAIVGSGAMGSLYGAYLHKSGEEVYLINKWEEHINTINKEGLVIDTGDKKLKFYPKAVTNSKDIGIVDLAIVFVKSTKTEEAILENKNIIGENTYVLTLQNGYGNGEKIEKYINKNRIIVGTTGEGCTTIKAGYIKHAGSGDTYIGMFSGKEDNILKTLENILNHSGFNAYICKDPRELIWNKLIINVGINAITAILGIRNGEILKEKATKKIMKDAVIEAVKVANAKGFNFNEEEMIKKVENVALKTAENRSSMLQDVLNNKKTEIETINGSIVKEGSKFNIETPINETLTNLIISLEKK</sequence>
<evidence type="ECO:0000256" key="2">
    <source>
        <dbReference type="ARBA" id="ARBA00004994"/>
    </source>
</evidence>
<dbReference type="GO" id="GO:0050661">
    <property type="term" value="F:NADP binding"/>
    <property type="evidence" value="ECO:0007669"/>
    <property type="project" value="TreeGrafter"/>
</dbReference>
<keyword evidence="7 11" id="KW-0521">NADP</keyword>
<dbReference type="NCBIfam" id="TIGR00745">
    <property type="entry name" value="apbA_panE"/>
    <property type="match status" value="1"/>
</dbReference>
<dbReference type="RefSeq" id="WP_003487169.1">
    <property type="nucleotide sequence ID" value="NZ_JXSU01000007.1"/>
</dbReference>
<dbReference type="InterPro" id="IPR036291">
    <property type="entry name" value="NAD(P)-bd_dom_sf"/>
</dbReference>
<gene>
    <name evidence="14" type="ORF">N495_06015</name>
</gene>
<evidence type="ECO:0000256" key="5">
    <source>
        <dbReference type="ARBA" id="ARBA00019465"/>
    </source>
</evidence>
<dbReference type="SUPFAM" id="SSF51735">
    <property type="entry name" value="NAD(P)-binding Rossmann-fold domains"/>
    <property type="match status" value="1"/>
</dbReference>
<evidence type="ECO:0000313" key="14">
    <source>
        <dbReference type="EMBL" id="KIS23158.1"/>
    </source>
</evidence>
<dbReference type="InterPro" id="IPR013328">
    <property type="entry name" value="6PGD_dom2"/>
</dbReference>
<dbReference type="EMBL" id="JXSU01000007">
    <property type="protein sequence ID" value="KIS23158.1"/>
    <property type="molecule type" value="Genomic_DNA"/>
</dbReference>
<comment type="pathway">
    <text evidence="2 11">Cofactor biosynthesis; (R)-pantothenate biosynthesis; (R)-pantoate from 3-methyl-2-oxobutanoate: step 2/2.</text>
</comment>
<evidence type="ECO:0000256" key="9">
    <source>
        <dbReference type="ARBA" id="ARBA00032024"/>
    </source>
</evidence>
<dbReference type="PANTHER" id="PTHR43765:SF2">
    <property type="entry name" value="2-DEHYDROPANTOATE 2-REDUCTASE"/>
    <property type="match status" value="1"/>
</dbReference>
<evidence type="ECO:0000256" key="3">
    <source>
        <dbReference type="ARBA" id="ARBA00007870"/>
    </source>
</evidence>
<dbReference type="InterPro" id="IPR050838">
    <property type="entry name" value="Ketopantoate_reductase"/>
</dbReference>
<feature type="domain" description="Ketopantoate reductase C-terminal" evidence="13">
    <location>
        <begin position="179"/>
        <end position="299"/>
    </location>
</feature>
<evidence type="ECO:0000256" key="1">
    <source>
        <dbReference type="ARBA" id="ARBA00002919"/>
    </source>
</evidence>
<dbReference type="Pfam" id="PF08546">
    <property type="entry name" value="ApbA_C"/>
    <property type="match status" value="1"/>
</dbReference>
<comment type="catalytic activity">
    <reaction evidence="10 11">
        <text>(R)-pantoate + NADP(+) = 2-dehydropantoate + NADPH + H(+)</text>
        <dbReference type="Rhea" id="RHEA:16233"/>
        <dbReference type="ChEBI" id="CHEBI:11561"/>
        <dbReference type="ChEBI" id="CHEBI:15378"/>
        <dbReference type="ChEBI" id="CHEBI:15980"/>
        <dbReference type="ChEBI" id="CHEBI:57783"/>
        <dbReference type="ChEBI" id="CHEBI:58349"/>
        <dbReference type="EC" id="1.1.1.169"/>
    </reaction>
</comment>
<keyword evidence="6 11" id="KW-0566">Pantothenate biosynthesis</keyword>
<evidence type="ECO:0000256" key="6">
    <source>
        <dbReference type="ARBA" id="ARBA00022655"/>
    </source>
</evidence>
<accession>A0A0D0ZX09</accession>
<dbReference type="FunFam" id="1.10.1040.10:FF:000017">
    <property type="entry name" value="2-dehydropantoate 2-reductase"/>
    <property type="match status" value="1"/>
</dbReference>
<feature type="domain" description="Ketopantoate reductase N-terminal" evidence="12">
    <location>
        <begin position="3"/>
        <end position="151"/>
    </location>
</feature>
<dbReference type="Pfam" id="PF02558">
    <property type="entry name" value="ApbA"/>
    <property type="match status" value="1"/>
</dbReference>
<comment type="caution">
    <text evidence="14">The sequence shown here is derived from an EMBL/GenBank/DDBJ whole genome shotgun (WGS) entry which is preliminary data.</text>
</comment>
<protein>
    <recommendedName>
        <fullName evidence="5 11">2-dehydropantoate 2-reductase</fullName>
        <ecNumber evidence="4 11">1.1.1.169</ecNumber>
    </recommendedName>
    <alternativeName>
        <fullName evidence="9 11">Ketopantoate reductase</fullName>
    </alternativeName>
</protein>
<evidence type="ECO:0000259" key="13">
    <source>
        <dbReference type="Pfam" id="PF08546"/>
    </source>
</evidence>
<dbReference type="SUPFAM" id="SSF48179">
    <property type="entry name" value="6-phosphogluconate dehydrogenase C-terminal domain-like"/>
    <property type="match status" value="1"/>
</dbReference>
<dbReference type="Gene3D" id="1.10.1040.10">
    <property type="entry name" value="N-(1-d-carboxylethyl)-l-norvaline Dehydrogenase, domain 2"/>
    <property type="match status" value="1"/>
</dbReference>
<dbReference type="Proteomes" id="UP000032250">
    <property type="component" value="Unassembled WGS sequence"/>
</dbReference>
<dbReference type="UniPathway" id="UPA00028">
    <property type="reaction ID" value="UER00004"/>
</dbReference>
<dbReference type="PANTHER" id="PTHR43765">
    <property type="entry name" value="2-DEHYDROPANTOATE 2-REDUCTASE-RELATED"/>
    <property type="match status" value="1"/>
</dbReference>
<dbReference type="Gene3D" id="3.40.50.720">
    <property type="entry name" value="NAD(P)-binding Rossmann-like Domain"/>
    <property type="match status" value="1"/>
</dbReference>
<evidence type="ECO:0000256" key="11">
    <source>
        <dbReference type="RuleBase" id="RU362068"/>
    </source>
</evidence>
<organism evidence="14 15">
    <name type="scientific">Clostridium botulinum B2 450</name>
    <dbReference type="NCBI Taxonomy" id="1379739"/>
    <lineage>
        <taxon>Bacteria</taxon>
        <taxon>Bacillati</taxon>
        <taxon>Bacillota</taxon>
        <taxon>Clostridia</taxon>
        <taxon>Eubacteriales</taxon>
        <taxon>Clostridiaceae</taxon>
        <taxon>Clostridium</taxon>
    </lineage>
</organism>
<dbReference type="InterPro" id="IPR013332">
    <property type="entry name" value="KPR_N"/>
</dbReference>
<dbReference type="InterPro" id="IPR013752">
    <property type="entry name" value="KPA_reductase"/>
</dbReference>
<comment type="function">
    <text evidence="1 11">Catalyzes the NADPH-dependent reduction of ketopantoate into pantoic acid.</text>
</comment>
<dbReference type="HOGENOM" id="CLU_031468_0_0_9"/>
<reference evidence="14 15" key="1">
    <citation type="submission" date="2014-06" db="EMBL/GenBank/DDBJ databases">
        <title>Genome characterization of distinct group I Clostridium botulinum lineages.</title>
        <authorList>
            <person name="Giordani F."/>
            <person name="Anselmo A."/>
            <person name="Fillo S."/>
            <person name="Palozzi A.M."/>
            <person name="Fortunato A."/>
            <person name="Gentile B."/>
            <person name="Ciammaruconi A."/>
            <person name="Anniballi F."/>
            <person name="De Medici D."/>
            <person name="Lista F."/>
        </authorList>
    </citation>
    <scope>NUCLEOTIDE SEQUENCE [LARGE SCALE GENOMIC DNA]</scope>
    <source>
        <strain evidence="14 15">B2 450</strain>
    </source>
</reference>
<comment type="similarity">
    <text evidence="3 11">Belongs to the ketopantoate reductase family.</text>
</comment>
<evidence type="ECO:0000256" key="8">
    <source>
        <dbReference type="ARBA" id="ARBA00023002"/>
    </source>
</evidence>
<dbReference type="InterPro" id="IPR003710">
    <property type="entry name" value="ApbA"/>
</dbReference>
<evidence type="ECO:0000256" key="7">
    <source>
        <dbReference type="ARBA" id="ARBA00022857"/>
    </source>
</evidence>
<name>A0A0D0ZX09_CLOBO</name>
<dbReference type="PATRIC" id="fig|1379739.3.peg.1532"/>
<dbReference type="OrthoDB" id="9793586at2"/>
<dbReference type="GO" id="GO:0008677">
    <property type="term" value="F:2-dehydropantoate 2-reductase activity"/>
    <property type="evidence" value="ECO:0007669"/>
    <property type="project" value="UniProtKB-EC"/>
</dbReference>
<dbReference type="InterPro" id="IPR008927">
    <property type="entry name" value="6-PGluconate_DH-like_C_sf"/>
</dbReference>
<dbReference type="GO" id="GO:0015940">
    <property type="term" value="P:pantothenate biosynthetic process"/>
    <property type="evidence" value="ECO:0007669"/>
    <property type="project" value="UniProtKB-UniPathway"/>
</dbReference>
<keyword evidence="8 11" id="KW-0560">Oxidoreductase</keyword>
<evidence type="ECO:0000256" key="10">
    <source>
        <dbReference type="ARBA" id="ARBA00048793"/>
    </source>
</evidence>
<evidence type="ECO:0000256" key="4">
    <source>
        <dbReference type="ARBA" id="ARBA00013014"/>
    </source>
</evidence>
<evidence type="ECO:0000259" key="12">
    <source>
        <dbReference type="Pfam" id="PF02558"/>
    </source>
</evidence>